<keyword evidence="7" id="KW-1185">Reference proteome</keyword>
<evidence type="ECO:0000256" key="3">
    <source>
        <dbReference type="ARBA" id="ARBA00022833"/>
    </source>
</evidence>
<evidence type="ECO:0000313" key="7">
    <source>
        <dbReference type="Proteomes" id="UP001218188"/>
    </source>
</evidence>
<keyword evidence="3" id="KW-0862">Zinc</keyword>
<keyword evidence="2 4" id="KW-0863">Zinc-finger</keyword>
<reference evidence="6" key="1">
    <citation type="submission" date="2023-03" db="EMBL/GenBank/DDBJ databases">
        <title>Massive genome expansion in bonnet fungi (Mycena s.s.) driven by repeated elements and novel gene families across ecological guilds.</title>
        <authorList>
            <consortium name="Lawrence Berkeley National Laboratory"/>
            <person name="Harder C.B."/>
            <person name="Miyauchi S."/>
            <person name="Viragh M."/>
            <person name="Kuo A."/>
            <person name="Thoen E."/>
            <person name="Andreopoulos B."/>
            <person name="Lu D."/>
            <person name="Skrede I."/>
            <person name="Drula E."/>
            <person name="Henrissat B."/>
            <person name="Morin E."/>
            <person name="Kohler A."/>
            <person name="Barry K."/>
            <person name="LaButti K."/>
            <person name="Morin E."/>
            <person name="Salamov A."/>
            <person name="Lipzen A."/>
            <person name="Mereny Z."/>
            <person name="Hegedus B."/>
            <person name="Baldrian P."/>
            <person name="Stursova M."/>
            <person name="Weitz H."/>
            <person name="Taylor A."/>
            <person name="Grigoriev I.V."/>
            <person name="Nagy L.G."/>
            <person name="Martin F."/>
            <person name="Kauserud H."/>
        </authorList>
    </citation>
    <scope>NUCLEOTIDE SEQUENCE</scope>
    <source>
        <strain evidence="6">CBHHK200</strain>
    </source>
</reference>
<dbReference type="InterPro" id="IPR002893">
    <property type="entry name" value="Znf_MYND"/>
</dbReference>
<evidence type="ECO:0000259" key="5">
    <source>
        <dbReference type="PROSITE" id="PS50865"/>
    </source>
</evidence>
<dbReference type="AlphaFoldDB" id="A0AAD6S9U7"/>
<organism evidence="6 7">
    <name type="scientific">Mycena alexandri</name>
    <dbReference type="NCBI Taxonomy" id="1745969"/>
    <lineage>
        <taxon>Eukaryota</taxon>
        <taxon>Fungi</taxon>
        <taxon>Dikarya</taxon>
        <taxon>Basidiomycota</taxon>
        <taxon>Agaricomycotina</taxon>
        <taxon>Agaricomycetes</taxon>
        <taxon>Agaricomycetidae</taxon>
        <taxon>Agaricales</taxon>
        <taxon>Marasmiineae</taxon>
        <taxon>Mycenaceae</taxon>
        <taxon>Mycena</taxon>
    </lineage>
</organism>
<dbReference type="GO" id="GO:0008270">
    <property type="term" value="F:zinc ion binding"/>
    <property type="evidence" value="ECO:0007669"/>
    <property type="project" value="UniProtKB-KW"/>
</dbReference>
<dbReference type="Proteomes" id="UP001218188">
    <property type="component" value="Unassembled WGS sequence"/>
</dbReference>
<keyword evidence="1" id="KW-0479">Metal-binding</keyword>
<dbReference type="Gene3D" id="6.10.140.2220">
    <property type="match status" value="1"/>
</dbReference>
<dbReference type="EMBL" id="JARJCM010000195">
    <property type="protein sequence ID" value="KAJ7023073.1"/>
    <property type="molecule type" value="Genomic_DNA"/>
</dbReference>
<dbReference type="SUPFAM" id="SSF144232">
    <property type="entry name" value="HIT/MYND zinc finger-like"/>
    <property type="match status" value="1"/>
</dbReference>
<evidence type="ECO:0000256" key="4">
    <source>
        <dbReference type="PROSITE-ProRule" id="PRU00134"/>
    </source>
</evidence>
<feature type="domain" description="MYND-type" evidence="5">
    <location>
        <begin position="4"/>
        <end position="42"/>
    </location>
</feature>
<dbReference type="PROSITE" id="PS01360">
    <property type="entry name" value="ZF_MYND_1"/>
    <property type="match status" value="1"/>
</dbReference>
<dbReference type="Pfam" id="PF01753">
    <property type="entry name" value="zf-MYND"/>
    <property type="match status" value="1"/>
</dbReference>
<accession>A0AAD6S9U7</accession>
<proteinExistence type="predicted"/>
<name>A0AAD6S9U7_9AGAR</name>
<dbReference type="PROSITE" id="PS50865">
    <property type="entry name" value="ZF_MYND_2"/>
    <property type="match status" value="1"/>
</dbReference>
<comment type="caution">
    <text evidence="6">The sequence shown here is derived from an EMBL/GenBank/DDBJ whole genome shotgun (WGS) entry which is preliminary data.</text>
</comment>
<evidence type="ECO:0000256" key="2">
    <source>
        <dbReference type="ARBA" id="ARBA00022771"/>
    </source>
</evidence>
<protein>
    <recommendedName>
        <fullName evidence="5">MYND-type domain-containing protein</fullName>
    </recommendedName>
</protein>
<evidence type="ECO:0000313" key="6">
    <source>
        <dbReference type="EMBL" id="KAJ7023073.1"/>
    </source>
</evidence>
<sequence>MAKCAVADCTNEGKSQCARCKQRFYCSAECQRKDWAAHKAECKRLTAIANAPMSPFGQMFNVLDGSSRPMSNEAEFFSEMFGYSAANPERVYKDLVTSYHLLRLAAHPMAPRVSAAMQGMDFNEWMEHVARAGVLPKWWNAEVNGAGIETFTREDAYGRLDRDVTVEEVRGQGPRLIALEMMVERIVNNS</sequence>
<gene>
    <name evidence="6" type="ORF">C8F04DRAFT_1135565</name>
</gene>
<evidence type="ECO:0000256" key="1">
    <source>
        <dbReference type="ARBA" id="ARBA00022723"/>
    </source>
</evidence>